<protein>
    <recommendedName>
        <fullName evidence="5">DUF308 domain-containing protein</fullName>
    </recommendedName>
</protein>
<organism evidence="3 4">
    <name type="scientific">Janibacter terrae</name>
    <dbReference type="NCBI Taxonomy" id="103817"/>
    <lineage>
        <taxon>Bacteria</taxon>
        <taxon>Bacillati</taxon>
        <taxon>Actinomycetota</taxon>
        <taxon>Actinomycetes</taxon>
        <taxon>Micrococcales</taxon>
        <taxon>Intrasporangiaceae</taxon>
        <taxon>Janibacter</taxon>
    </lineage>
</organism>
<evidence type="ECO:0000256" key="1">
    <source>
        <dbReference type="SAM" id="MobiDB-lite"/>
    </source>
</evidence>
<keyword evidence="2" id="KW-1133">Transmembrane helix</keyword>
<feature type="transmembrane region" description="Helical" evidence="2">
    <location>
        <begin position="114"/>
        <end position="134"/>
    </location>
</feature>
<evidence type="ECO:0000256" key="2">
    <source>
        <dbReference type="SAM" id="Phobius"/>
    </source>
</evidence>
<sequence length="176" mass="19050">MVERQHPDEPDVDAVFESIIARWDEVPDEVPGHERRQSTADVRDALRPRTPEPAAEVDPGPGPEAQHPVPWRVDPTSSVADALLSSDEDPGSAGDDEGYTPPPPRPLPPTTDRLFWGAILGLVLGPLGLIWLVVVRPDVGAWAMWVVLGLTVGGFACLVVRQPPDRDDDPTRGAQV</sequence>
<keyword evidence="4" id="KW-1185">Reference proteome</keyword>
<dbReference type="EMBL" id="CP104874">
    <property type="protein sequence ID" value="WWF05172.1"/>
    <property type="molecule type" value="Genomic_DNA"/>
</dbReference>
<evidence type="ECO:0000313" key="4">
    <source>
        <dbReference type="Proteomes" id="UP001381003"/>
    </source>
</evidence>
<feature type="region of interest" description="Disordered" evidence="1">
    <location>
        <begin position="24"/>
        <end position="110"/>
    </location>
</feature>
<feature type="transmembrane region" description="Helical" evidence="2">
    <location>
        <begin position="140"/>
        <end position="160"/>
    </location>
</feature>
<feature type="compositionally biased region" description="Pro residues" evidence="1">
    <location>
        <begin position="100"/>
        <end position="109"/>
    </location>
</feature>
<proteinExistence type="predicted"/>
<gene>
    <name evidence="3" type="ORF">N5P18_16180</name>
</gene>
<keyword evidence="2" id="KW-0812">Transmembrane</keyword>
<feature type="compositionally biased region" description="Basic and acidic residues" evidence="1">
    <location>
        <begin position="24"/>
        <end position="50"/>
    </location>
</feature>
<feature type="compositionally biased region" description="Acidic residues" evidence="1">
    <location>
        <begin position="86"/>
        <end position="98"/>
    </location>
</feature>
<name>A0ABZ2FCY4_9MICO</name>
<accession>A0ABZ2FCY4</accession>
<evidence type="ECO:0000313" key="3">
    <source>
        <dbReference type="EMBL" id="WWF05172.1"/>
    </source>
</evidence>
<dbReference type="Proteomes" id="UP001381003">
    <property type="component" value="Chromosome"/>
</dbReference>
<dbReference type="RefSeq" id="WP_338538230.1">
    <property type="nucleotide sequence ID" value="NZ_CP104874.1"/>
</dbReference>
<evidence type="ECO:0008006" key="5">
    <source>
        <dbReference type="Google" id="ProtNLM"/>
    </source>
</evidence>
<keyword evidence="2" id="KW-0472">Membrane</keyword>
<reference evidence="3 4" key="1">
    <citation type="submission" date="2022-09" db="EMBL/GenBank/DDBJ databases">
        <title>Complete genome sequence of Janibacter terrae strain COS04-44, PCL-degrading bacteria isolated from oil spilled coast.</title>
        <authorList>
            <person name="Park H."/>
            <person name="Kim J.Y."/>
            <person name="An S.H."/>
            <person name="Lee C.M."/>
            <person name="Weon H.-Y."/>
        </authorList>
    </citation>
    <scope>NUCLEOTIDE SEQUENCE [LARGE SCALE GENOMIC DNA]</scope>
    <source>
        <strain evidence="3 4">COS04-44</strain>
    </source>
</reference>